<evidence type="ECO:0000256" key="2">
    <source>
        <dbReference type="ARBA" id="ARBA00022840"/>
    </source>
</evidence>
<dbReference type="InterPro" id="IPR003593">
    <property type="entry name" value="AAA+_ATPase"/>
</dbReference>
<dbReference type="InterPro" id="IPR051309">
    <property type="entry name" value="ABCF_ATPase"/>
</dbReference>
<dbReference type="FunFam" id="3.40.50.300:FF:001807">
    <property type="entry name" value="ABC transporter ATP-binding protein"/>
    <property type="match status" value="1"/>
</dbReference>
<dbReference type="GO" id="GO:0016887">
    <property type="term" value="F:ATP hydrolysis activity"/>
    <property type="evidence" value="ECO:0007669"/>
    <property type="project" value="InterPro"/>
</dbReference>
<evidence type="ECO:0000313" key="4">
    <source>
        <dbReference type="EMBL" id="KOO39090.1"/>
    </source>
</evidence>
<proteinExistence type="predicted"/>
<accession>A0A0M0KJY4</accession>
<dbReference type="NCBIfam" id="NF000355">
    <property type="entry name" value="ribo_prot_ABC_F"/>
    <property type="match status" value="1"/>
</dbReference>
<protein>
    <submittedName>
        <fullName evidence="4">ABC transporter ATP-binding protein</fullName>
    </submittedName>
</protein>
<evidence type="ECO:0000256" key="1">
    <source>
        <dbReference type="ARBA" id="ARBA00022741"/>
    </source>
</evidence>
<dbReference type="AlphaFoldDB" id="A0A0M0KJY4"/>
<sequence>MIICSLQHVKQMYGAHTVFHDICCEVKKGERVGIIGRNGEGKSTLLHVMAGKEPPSEGTVTRKKGLSLGLLEQLPKLDPEKPVRALLHDVFSDLNELKEKLAEIERALAENPASLDQLLATYGSLQDQFLQLGGYEIDSRINRVVSGLQLVHLLDKKWQELSGGERTKIGLARLLLRSPELLLLDEPTNHLDLSAIEWLTDFIRQYDGTVVIVSHDRYFLDEVTTSIFELEHGELHTYQGNYSSYMKEREERILREFQHYQDQQKKIKKMKETIKRLKEWANRSNPPNDGLHRRAKSMEKALARIELLKKPILQHKKVDLDFHIQNRSGTDVIMMENVAKTYGERELFHDVQLHVRFQERVAIVGENGSGKSTLLNMILGEQQPEKGRIQIGSNVSIGYLSQHNEEMDGKKTILEEFRTKVTVTEGEARHILARYLFYGNTVFRKVKDLSGGERMRLRLAQLVHQRHNLLILDEPTNHLDIDSREVLEEALSEFQGTVIAVSHDRYFLDRLFPVTYWLAGHLLTRHEGNYTFAREKRKY</sequence>
<dbReference type="PANTHER" id="PTHR42855:SF2">
    <property type="entry name" value="DRUG RESISTANCE ABC TRANSPORTER,ATP-BINDING PROTEIN"/>
    <property type="match status" value="1"/>
</dbReference>
<dbReference type="InterPro" id="IPR032781">
    <property type="entry name" value="ABC_tran_Xtn"/>
</dbReference>
<dbReference type="EMBL" id="LILD01000001">
    <property type="protein sequence ID" value="KOO39090.1"/>
    <property type="molecule type" value="Genomic_DNA"/>
</dbReference>
<comment type="caution">
    <text evidence="4">The sequence shown here is derived from an EMBL/GenBank/DDBJ whole genome shotgun (WGS) entry which is preliminary data.</text>
</comment>
<evidence type="ECO:0000259" key="3">
    <source>
        <dbReference type="PROSITE" id="PS50893"/>
    </source>
</evidence>
<keyword evidence="1" id="KW-0547">Nucleotide-binding</keyword>
<dbReference type="PROSITE" id="PS50893">
    <property type="entry name" value="ABC_TRANSPORTER_2"/>
    <property type="match status" value="2"/>
</dbReference>
<reference evidence="4" key="1">
    <citation type="submission" date="2015-08" db="EMBL/GenBank/DDBJ databases">
        <title>Complete DNA Sequence of Pseudomonas syringae pv. actinidiae, the Causal Agent of Kiwifruit Canker Disease.</title>
        <authorList>
            <person name="Rikkerink E.H.A."/>
            <person name="Fineran P.C."/>
        </authorList>
    </citation>
    <scope>NUCLEOTIDE SEQUENCE</scope>
    <source>
        <strain evidence="4">DSM 13666</strain>
    </source>
</reference>
<dbReference type="Gene3D" id="3.40.50.300">
    <property type="entry name" value="P-loop containing nucleotide triphosphate hydrolases"/>
    <property type="match status" value="2"/>
</dbReference>
<dbReference type="GO" id="GO:0005524">
    <property type="term" value="F:ATP binding"/>
    <property type="evidence" value="ECO:0007669"/>
    <property type="project" value="UniProtKB-KW"/>
</dbReference>
<dbReference type="SUPFAM" id="SSF52540">
    <property type="entry name" value="P-loop containing nucleoside triphosphate hydrolases"/>
    <property type="match status" value="2"/>
</dbReference>
<keyword evidence="2 4" id="KW-0067">ATP-binding</keyword>
<dbReference type="InterPro" id="IPR003439">
    <property type="entry name" value="ABC_transporter-like_ATP-bd"/>
</dbReference>
<feature type="domain" description="ABC transporter" evidence="3">
    <location>
        <begin position="4"/>
        <end position="257"/>
    </location>
</feature>
<dbReference type="PATRIC" id="fig|136160.3.peg.2301"/>
<dbReference type="PANTHER" id="PTHR42855">
    <property type="entry name" value="ABC TRANSPORTER ATP-BINDING SUBUNIT"/>
    <property type="match status" value="1"/>
</dbReference>
<dbReference type="CDD" id="cd03221">
    <property type="entry name" value="ABCF_EF-3"/>
    <property type="match status" value="2"/>
</dbReference>
<dbReference type="InterPro" id="IPR017871">
    <property type="entry name" value="ABC_transporter-like_CS"/>
</dbReference>
<dbReference type="Pfam" id="PF12848">
    <property type="entry name" value="ABC_tran_Xtn"/>
    <property type="match status" value="1"/>
</dbReference>
<gene>
    <name evidence="4" type="ORF">AMD02_09660</name>
</gene>
<feature type="domain" description="ABC transporter" evidence="3">
    <location>
        <begin position="333"/>
        <end position="536"/>
    </location>
</feature>
<dbReference type="SMART" id="SM00382">
    <property type="entry name" value="AAA"/>
    <property type="match status" value="2"/>
</dbReference>
<dbReference type="FunFam" id="3.40.50.300:FF:000011">
    <property type="entry name" value="Putative ABC transporter ATP-binding component"/>
    <property type="match status" value="1"/>
</dbReference>
<organism evidence="4">
    <name type="scientific">Halalkalibacterium halodurans</name>
    <name type="common">Bacillus halodurans</name>
    <dbReference type="NCBI Taxonomy" id="86665"/>
    <lineage>
        <taxon>Bacteria</taxon>
        <taxon>Bacillati</taxon>
        <taxon>Bacillota</taxon>
        <taxon>Bacilli</taxon>
        <taxon>Bacillales</taxon>
        <taxon>Bacillaceae</taxon>
        <taxon>Halalkalibacterium (ex Joshi et al. 2022)</taxon>
    </lineage>
</organism>
<dbReference type="RefSeq" id="WP_053431161.1">
    <property type="nucleotide sequence ID" value="NZ_LILD02000040.1"/>
</dbReference>
<name>A0A0M0KJY4_ALKHA</name>
<dbReference type="PROSITE" id="PS00211">
    <property type="entry name" value="ABC_TRANSPORTER_1"/>
    <property type="match status" value="2"/>
</dbReference>
<dbReference type="InterPro" id="IPR027417">
    <property type="entry name" value="P-loop_NTPase"/>
</dbReference>
<dbReference type="Pfam" id="PF00005">
    <property type="entry name" value="ABC_tran"/>
    <property type="match status" value="2"/>
</dbReference>